<dbReference type="EMBL" id="BMMS01000011">
    <property type="protein sequence ID" value="GGO88609.1"/>
    <property type="molecule type" value="Genomic_DNA"/>
</dbReference>
<feature type="compositionally biased region" description="Pro residues" evidence="1">
    <location>
        <begin position="164"/>
        <end position="174"/>
    </location>
</feature>
<reference evidence="2" key="2">
    <citation type="submission" date="2020-09" db="EMBL/GenBank/DDBJ databases">
        <authorList>
            <person name="Sun Q."/>
            <person name="Zhou Y."/>
        </authorList>
    </citation>
    <scope>NUCLEOTIDE SEQUENCE</scope>
    <source>
        <strain evidence="2">CGMCC 4.7201</strain>
    </source>
</reference>
<reference evidence="2" key="1">
    <citation type="journal article" date="2014" name="Int. J. Syst. Evol. Microbiol.">
        <title>Complete genome sequence of Corynebacterium casei LMG S-19264T (=DSM 44701T), isolated from a smear-ripened cheese.</title>
        <authorList>
            <consortium name="US DOE Joint Genome Institute (JGI-PGF)"/>
            <person name="Walter F."/>
            <person name="Albersmeier A."/>
            <person name="Kalinowski J."/>
            <person name="Ruckert C."/>
        </authorList>
    </citation>
    <scope>NUCLEOTIDE SEQUENCE</scope>
    <source>
        <strain evidence="2">CGMCC 4.7201</strain>
    </source>
</reference>
<evidence type="ECO:0000313" key="2">
    <source>
        <dbReference type="EMBL" id="GGO88609.1"/>
    </source>
</evidence>
<dbReference type="Proteomes" id="UP000641932">
    <property type="component" value="Unassembled WGS sequence"/>
</dbReference>
<evidence type="ECO:0000256" key="1">
    <source>
        <dbReference type="SAM" id="MobiDB-lite"/>
    </source>
</evidence>
<feature type="region of interest" description="Disordered" evidence="1">
    <location>
        <begin position="116"/>
        <end position="188"/>
    </location>
</feature>
<feature type="region of interest" description="Disordered" evidence="1">
    <location>
        <begin position="63"/>
        <end position="82"/>
    </location>
</feature>
<feature type="region of interest" description="Disordered" evidence="1">
    <location>
        <begin position="28"/>
        <end position="49"/>
    </location>
</feature>
<accession>A0A917ZRL6</accession>
<evidence type="ECO:0008006" key="4">
    <source>
        <dbReference type="Google" id="ProtNLM"/>
    </source>
</evidence>
<protein>
    <recommendedName>
        <fullName evidence="4">Adhesin</fullName>
    </recommendedName>
</protein>
<organism evidence="2 3">
    <name type="scientific">Wenjunlia tyrosinilytica</name>
    <dbReference type="NCBI Taxonomy" id="1544741"/>
    <lineage>
        <taxon>Bacteria</taxon>
        <taxon>Bacillati</taxon>
        <taxon>Actinomycetota</taxon>
        <taxon>Actinomycetes</taxon>
        <taxon>Kitasatosporales</taxon>
        <taxon>Streptomycetaceae</taxon>
        <taxon>Wenjunlia</taxon>
    </lineage>
</organism>
<dbReference type="RefSeq" id="WP_189132126.1">
    <property type="nucleotide sequence ID" value="NZ_BMMS01000011.1"/>
</dbReference>
<dbReference type="AlphaFoldDB" id="A0A917ZRL6"/>
<dbReference type="PRINTS" id="PR01217">
    <property type="entry name" value="PRICHEXTENSN"/>
</dbReference>
<sequence length="355" mass="37747">MPSRQCGVCGGELDAGGCPCLVRPYVSTRTEEPEPPPDPDHHVSTLPGPVIVPSVVDTAAVFPDLDPPDQPPPPEPPKGLWGHLPGIGKTAIAAGCALLLFAVGAATSRNWGPHNDRYAQMGNGTATAHVTPTPSAPSAPASDTAPSGSASASASASPSKKPSPRPTKPAPPPPPKHHAPNPVTYQSWVGPGCPRRAGGGYEEWGRYWDGREGWYTVTTGGYNGGGCDGSFTSVPMSGSATEDHDNRVVWWWSVGERSQRCAISVHIPDSYDYRDVAGDPTRYDVLQNPQDRDTTYGGFEIDQVDNRGRTVDVGTWPVEDGRIAVKLLDRGQDWYDDHATLAHHAAAQIRVTCRA</sequence>
<gene>
    <name evidence="2" type="ORF">GCM10012280_29840</name>
</gene>
<feature type="compositionally biased region" description="Pro residues" evidence="1">
    <location>
        <begin position="68"/>
        <end position="77"/>
    </location>
</feature>
<name>A0A917ZRL6_9ACTN</name>
<feature type="compositionally biased region" description="Low complexity" evidence="1">
    <location>
        <begin position="125"/>
        <end position="160"/>
    </location>
</feature>
<evidence type="ECO:0000313" key="3">
    <source>
        <dbReference type="Proteomes" id="UP000641932"/>
    </source>
</evidence>
<proteinExistence type="predicted"/>
<comment type="caution">
    <text evidence="2">The sequence shown here is derived from an EMBL/GenBank/DDBJ whole genome shotgun (WGS) entry which is preliminary data.</text>
</comment>
<keyword evidence="3" id="KW-1185">Reference proteome</keyword>